<feature type="binding site" evidence="9">
    <location>
        <position position="188"/>
    </location>
    <ligand>
        <name>NAD(+)</name>
        <dbReference type="ChEBI" id="CHEBI:57540"/>
    </ligand>
</feature>
<keyword evidence="4 9" id="KW-0418">Kinase</keyword>
<evidence type="ECO:0000256" key="3">
    <source>
        <dbReference type="ARBA" id="ARBA00022741"/>
    </source>
</evidence>
<comment type="function">
    <text evidence="9">Involved in the regulation of the intracellular balance of NAD and NADP, and is a key enzyme in the biosynthesis of NADP. Catalyzes specifically the phosphorylation on 2'-hydroxyl of the adenosine moiety of NAD to yield NADP.</text>
</comment>
<comment type="catalytic activity">
    <reaction evidence="8 9">
        <text>NAD(+) + ATP = ADP + NADP(+) + H(+)</text>
        <dbReference type="Rhea" id="RHEA:18629"/>
        <dbReference type="ChEBI" id="CHEBI:15378"/>
        <dbReference type="ChEBI" id="CHEBI:30616"/>
        <dbReference type="ChEBI" id="CHEBI:57540"/>
        <dbReference type="ChEBI" id="CHEBI:58349"/>
        <dbReference type="ChEBI" id="CHEBI:456216"/>
        <dbReference type="EC" id="2.7.1.23"/>
    </reaction>
</comment>
<keyword evidence="3 9" id="KW-0547">Nucleotide-binding</keyword>
<dbReference type="AlphaFoldDB" id="A0AA41X6D0"/>
<dbReference type="RefSeq" id="WP_254757107.1">
    <property type="nucleotide sequence ID" value="NZ_JANCLT010000001.1"/>
</dbReference>
<keyword evidence="5 9" id="KW-0067">ATP-binding</keyword>
<dbReference type="Gene3D" id="2.60.200.30">
    <property type="entry name" value="Probable inorganic polyphosphate/atp-NAD kinase, domain 2"/>
    <property type="match status" value="1"/>
</dbReference>
<evidence type="ECO:0000256" key="5">
    <source>
        <dbReference type="ARBA" id="ARBA00022840"/>
    </source>
</evidence>
<feature type="active site" description="Proton acceptor" evidence="9">
    <location>
        <position position="52"/>
    </location>
</feature>
<accession>A0AA41X6D0</accession>
<dbReference type="InterPro" id="IPR002504">
    <property type="entry name" value="NADK"/>
</dbReference>
<dbReference type="GO" id="GO:0003951">
    <property type="term" value="F:NAD+ kinase activity"/>
    <property type="evidence" value="ECO:0007669"/>
    <property type="project" value="UniProtKB-UniRule"/>
</dbReference>
<keyword evidence="2 9" id="KW-0808">Transferase</keyword>
<dbReference type="GO" id="GO:0051287">
    <property type="term" value="F:NAD binding"/>
    <property type="evidence" value="ECO:0007669"/>
    <property type="project" value="UniProtKB-ARBA"/>
</dbReference>
<feature type="binding site" evidence="9">
    <location>
        <begin position="164"/>
        <end position="169"/>
    </location>
    <ligand>
        <name>NAD(+)</name>
        <dbReference type="ChEBI" id="CHEBI:57540"/>
    </ligand>
</feature>
<dbReference type="GO" id="GO:0019674">
    <property type="term" value="P:NAD+ metabolic process"/>
    <property type="evidence" value="ECO:0007669"/>
    <property type="project" value="InterPro"/>
</dbReference>
<evidence type="ECO:0000313" key="10">
    <source>
        <dbReference type="EMBL" id="MCP8967459.1"/>
    </source>
</evidence>
<feature type="binding site" evidence="9">
    <location>
        <position position="151"/>
    </location>
    <ligand>
        <name>NAD(+)</name>
        <dbReference type="ChEBI" id="CHEBI:57540"/>
    </ligand>
</feature>
<feature type="binding site" evidence="9">
    <location>
        <position position="153"/>
    </location>
    <ligand>
        <name>NAD(+)</name>
        <dbReference type="ChEBI" id="CHEBI:57540"/>
    </ligand>
</feature>
<proteinExistence type="inferred from homology"/>
<keyword evidence="11" id="KW-1185">Reference proteome</keyword>
<keyword evidence="7 9" id="KW-0520">NAD</keyword>
<evidence type="ECO:0000256" key="7">
    <source>
        <dbReference type="ARBA" id="ARBA00023027"/>
    </source>
</evidence>
<name>A0AA41X6D0_9BACI</name>
<comment type="caution">
    <text evidence="10">The sequence shown here is derived from an EMBL/GenBank/DDBJ whole genome shotgun (WGS) entry which is preliminary data.</text>
</comment>
<dbReference type="Gene3D" id="3.40.50.10330">
    <property type="entry name" value="Probable inorganic polyphosphate/atp-NAD kinase, domain 1"/>
    <property type="match status" value="1"/>
</dbReference>
<dbReference type="PANTHER" id="PTHR20275">
    <property type="entry name" value="NAD KINASE"/>
    <property type="match status" value="1"/>
</dbReference>
<organism evidence="10 11">
    <name type="scientific">Ectobacillus ponti</name>
    <dbReference type="NCBI Taxonomy" id="2961894"/>
    <lineage>
        <taxon>Bacteria</taxon>
        <taxon>Bacillati</taxon>
        <taxon>Bacillota</taxon>
        <taxon>Bacilli</taxon>
        <taxon>Bacillales</taxon>
        <taxon>Bacillaceae</taxon>
        <taxon>Ectobacillus</taxon>
    </lineage>
</organism>
<dbReference type="GO" id="GO:0046872">
    <property type="term" value="F:metal ion binding"/>
    <property type="evidence" value="ECO:0007669"/>
    <property type="project" value="UniProtKB-UniRule"/>
</dbReference>
<evidence type="ECO:0000256" key="6">
    <source>
        <dbReference type="ARBA" id="ARBA00022857"/>
    </source>
</evidence>
<dbReference type="Pfam" id="PF20143">
    <property type="entry name" value="NAD_kinase_C"/>
    <property type="match status" value="1"/>
</dbReference>
<evidence type="ECO:0000256" key="2">
    <source>
        <dbReference type="ARBA" id="ARBA00022679"/>
    </source>
</evidence>
<dbReference type="NCBIfam" id="NF002902">
    <property type="entry name" value="PRK03501.1"/>
    <property type="match status" value="1"/>
</dbReference>
<feature type="binding site" evidence="9">
    <location>
        <begin position="124"/>
        <end position="125"/>
    </location>
    <ligand>
        <name>NAD(+)</name>
        <dbReference type="ChEBI" id="CHEBI:57540"/>
    </ligand>
</feature>
<keyword evidence="1 9" id="KW-0963">Cytoplasm</keyword>
<dbReference type="HAMAP" id="MF_00361">
    <property type="entry name" value="NAD_kinase"/>
    <property type="match status" value="1"/>
</dbReference>
<reference evidence="10" key="1">
    <citation type="submission" date="2022-07" db="EMBL/GenBank/DDBJ databases">
        <authorList>
            <person name="Li W.-J."/>
            <person name="Deng Q.-Q."/>
        </authorList>
    </citation>
    <scope>NUCLEOTIDE SEQUENCE</scope>
    <source>
        <strain evidence="10">SYSU M60031</strain>
    </source>
</reference>
<gene>
    <name evidence="9" type="primary">nadK</name>
    <name evidence="10" type="ORF">NK662_02750</name>
</gene>
<comment type="cofactor">
    <cofactor evidence="9">
        <name>a divalent metal cation</name>
        <dbReference type="ChEBI" id="CHEBI:60240"/>
    </cofactor>
</comment>
<evidence type="ECO:0000313" key="11">
    <source>
        <dbReference type="Proteomes" id="UP001156102"/>
    </source>
</evidence>
<dbReference type="InterPro" id="IPR016064">
    <property type="entry name" value="NAD/diacylglycerol_kinase_sf"/>
</dbReference>
<evidence type="ECO:0000256" key="8">
    <source>
        <dbReference type="ARBA" id="ARBA00047925"/>
    </source>
</evidence>
<comment type="similarity">
    <text evidence="9">Belongs to the NAD kinase family.</text>
</comment>
<comment type="caution">
    <text evidence="9">Lacks conserved residue(s) required for the propagation of feature annotation.</text>
</comment>
<evidence type="ECO:0000256" key="9">
    <source>
        <dbReference type="HAMAP-Rule" id="MF_00361"/>
    </source>
</evidence>
<dbReference type="GO" id="GO:0005737">
    <property type="term" value="C:cytoplasm"/>
    <property type="evidence" value="ECO:0007669"/>
    <property type="project" value="UniProtKB-SubCell"/>
</dbReference>
<dbReference type="PANTHER" id="PTHR20275:SF9">
    <property type="entry name" value="NAD KINASE 2"/>
    <property type="match status" value="1"/>
</dbReference>
<dbReference type="InterPro" id="IPR017438">
    <property type="entry name" value="ATP-NAD_kinase_N"/>
</dbReference>
<keyword evidence="6 9" id="KW-0521">NADP</keyword>
<dbReference type="InterPro" id="IPR017437">
    <property type="entry name" value="ATP-NAD_kinase_PpnK-typ_C"/>
</dbReference>
<dbReference type="GO" id="GO:0005524">
    <property type="term" value="F:ATP binding"/>
    <property type="evidence" value="ECO:0007669"/>
    <property type="project" value="UniProtKB-KW"/>
</dbReference>
<evidence type="ECO:0000256" key="4">
    <source>
        <dbReference type="ARBA" id="ARBA00022777"/>
    </source>
</evidence>
<dbReference type="EC" id="2.7.1.23" evidence="9"/>
<dbReference type="Proteomes" id="UP001156102">
    <property type="component" value="Unassembled WGS sequence"/>
</dbReference>
<dbReference type="EMBL" id="JANCLT010000001">
    <property type="protein sequence ID" value="MCP8967459.1"/>
    <property type="molecule type" value="Genomic_DNA"/>
</dbReference>
<evidence type="ECO:0000256" key="1">
    <source>
        <dbReference type="ARBA" id="ARBA00022490"/>
    </source>
</evidence>
<comment type="subcellular location">
    <subcellularLocation>
        <location evidence="9">Cytoplasm</location>
    </subcellularLocation>
</comment>
<sequence length="267" mass="30327">MPDRRNLYFFYDEKNSPLLEKMQPIYASLQKSGFTILDNPKHANAIVSVGDDTTFLQAVRKTGFRDDCLYAGVAAAKESSFYCDFHIDEGEKAMAEIANTEIEVRRYPIIHVAVDQDTAFYCLNEFSLRSSIIKTIAVDVLIDDLYFETFRGDGLVVSTPTGSTAYNRSLRGAVVDPFLPCYQVSEIASLNNNTYRTLGVPFILSNNRKLTLQVIQDGNDYPVMGMDNEALSIKHIHQVVIQLSDRRIKTVKLKHNSFWEKVQRTFL</sequence>
<dbReference type="SUPFAM" id="SSF111331">
    <property type="entry name" value="NAD kinase/diacylglycerol kinase-like"/>
    <property type="match status" value="1"/>
</dbReference>
<dbReference type="GO" id="GO:0006741">
    <property type="term" value="P:NADP+ biosynthetic process"/>
    <property type="evidence" value="ECO:0007669"/>
    <property type="project" value="UniProtKB-UniRule"/>
</dbReference>
<protein>
    <recommendedName>
        <fullName evidence="9">NAD kinase</fullName>
        <ecNumber evidence="9">2.7.1.23</ecNumber>
    </recommendedName>
    <alternativeName>
        <fullName evidence="9">ATP-dependent NAD kinase</fullName>
    </alternativeName>
</protein>